<dbReference type="PIRSF" id="PIRSF000371">
    <property type="entry name" value="PFL_act_enz"/>
    <property type="match status" value="1"/>
</dbReference>
<feature type="domain" description="4Fe-4S ferredoxin-type" evidence="10">
    <location>
        <begin position="48"/>
        <end position="77"/>
    </location>
</feature>
<dbReference type="SFLD" id="SFLDS00029">
    <property type="entry name" value="Radical_SAM"/>
    <property type="match status" value="1"/>
</dbReference>
<dbReference type="InterPro" id="IPR040074">
    <property type="entry name" value="BssD/PflA/YjjW"/>
</dbReference>
<dbReference type="InterPro" id="IPR001989">
    <property type="entry name" value="Radical_activat_CS"/>
</dbReference>
<dbReference type="SUPFAM" id="SSF102114">
    <property type="entry name" value="Radical SAM enzymes"/>
    <property type="match status" value="1"/>
</dbReference>
<keyword evidence="7" id="KW-0408">Iron</keyword>
<evidence type="ECO:0000313" key="13">
    <source>
        <dbReference type="Proteomes" id="UP000254051"/>
    </source>
</evidence>
<evidence type="ECO:0000259" key="11">
    <source>
        <dbReference type="PROSITE" id="PS51918"/>
    </source>
</evidence>
<proteinExistence type="inferred from homology"/>
<dbReference type="InterPro" id="IPR007197">
    <property type="entry name" value="rSAM"/>
</dbReference>
<dbReference type="NCBIfam" id="TIGR02494">
    <property type="entry name" value="PFLE_PFLC"/>
    <property type="match status" value="1"/>
</dbReference>
<keyword evidence="6" id="KW-0560">Oxidoreductase</keyword>
<dbReference type="RefSeq" id="WP_109712249.1">
    <property type="nucleotide sequence ID" value="NZ_QGDS01000008.1"/>
</dbReference>
<dbReference type="Gene3D" id="3.30.70.20">
    <property type="match status" value="1"/>
</dbReference>
<comment type="cofactor">
    <cofactor evidence="1">
        <name>[4Fe-4S] cluster</name>
        <dbReference type="ChEBI" id="CHEBI:49883"/>
    </cofactor>
</comment>
<feature type="domain" description="4Fe-4S ferredoxin-type" evidence="10">
    <location>
        <begin position="78"/>
        <end position="104"/>
    </location>
</feature>
<keyword evidence="5" id="KW-0479">Metal-binding</keyword>
<gene>
    <name evidence="12" type="ORF">SAMN05216529_108148</name>
</gene>
<evidence type="ECO:0000256" key="4">
    <source>
        <dbReference type="ARBA" id="ARBA00022691"/>
    </source>
</evidence>
<evidence type="ECO:0000256" key="9">
    <source>
        <dbReference type="ARBA" id="ARBA00047365"/>
    </source>
</evidence>
<dbReference type="PANTHER" id="PTHR30352">
    <property type="entry name" value="PYRUVATE FORMATE-LYASE-ACTIVATING ENZYME"/>
    <property type="match status" value="1"/>
</dbReference>
<dbReference type="SFLD" id="SFLDG01118">
    <property type="entry name" value="activating_enzymes__group_2"/>
    <property type="match status" value="1"/>
</dbReference>
<dbReference type="InterPro" id="IPR034457">
    <property type="entry name" value="Organic_radical-activating"/>
</dbReference>
<dbReference type="GO" id="GO:0016491">
    <property type="term" value="F:oxidoreductase activity"/>
    <property type="evidence" value="ECO:0007669"/>
    <property type="project" value="UniProtKB-KW"/>
</dbReference>
<keyword evidence="8" id="KW-0411">Iron-sulfur</keyword>
<evidence type="ECO:0000256" key="3">
    <source>
        <dbReference type="ARBA" id="ARBA00022485"/>
    </source>
</evidence>
<accession>A0A315ZWH3</accession>
<evidence type="ECO:0000256" key="2">
    <source>
        <dbReference type="ARBA" id="ARBA00009777"/>
    </source>
</evidence>
<dbReference type="PROSITE" id="PS51379">
    <property type="entry name" value="4FE4S_FER_2"/>
    <property type="match status" value="2"/>
</dbReference>
<organism evidence="12 13">
    <name type="scientific">Faecalicatena contorta</name>
    <dbReference type="NCBI Taxonomy" id="39482"/>
    <lineage>
        <taxon>Bacteria</taxon>
        <taxon>Bacillati</taxon>
        <taxon>Bacillota</taxon>
        <taxon>Clostridia</taxon>
        <taxon>Lachnospirales</taxon>
        <taxon>Lachnospiraceae</taxon>
        <taxon>Faecalicatena</taxon>
    </lineage>
</organism>
<dbReference type="Gene3D" id="3.20.20.70">
    <property type="entry name" value="Aldolase class I"/>
    <property type="match status" value="1"/>
</dbReference>
<dbReference type="OrthoDB" id="9782387at2"/>
<evidence type="ECO:0000256" key="8">
    <source>
        <dbReference type="ARBA" id="ARBA00023014"/>
    </source>
</evidence>
<dbReference type="InterPro" id="IPR013785">
    <property type="entry name" value="Aldolase_TIM"/>
</dbReference>
<evidence type="ECO:0000259" key="10">
    <source>
        <dbReference type="PROSITE" id="PS51379"/>
    </source>
</evidence>
<dbReference type="SFLD" id="SFLDG01066">
    <property type="entry name" value="organic_radical-activating_enz"/>
    <property type="match status" value="1"/>
</dbReference>
<dbReference type="AlphaFoldDB" id="A0A315ZWH3"/>
<dbReference type="PANTHER" id="PTHR30352:SF4">
    <property type="entry name" value="PYRUVATE FORMATE-LYASE 2-ACTIVATING ENZYME"/>
    <property type="match status" value="1"/>
</dbReference>
<keyword evidence="13" id="KW-1185">Reference proteome</keyword>
<evidence type="ECO:0000256" key="7">
    <source>
        <dbReference type="ARBA" id="ARBA00023004"/>
    </source>
</evidence>
<dbReference type="Proteomes" id="UP000254051">
    <property type="component" value="Unassembled WGS sequence"/>
</dbReference>
<evidence type="ECO:0000313" key="12">
    <source>
        <dbReference type="EMBL" id="SUQ14923.1"/>
    </source>
</evidence>
<name>A0A315ZWH3_9FIRM</name>
<protein>
    <submittedName>
        <fullName evidence="12">Glycerol dehydratase, cobalamin-independent, small subunit</fullName>
    </submittedName>
</protein>
<evidence type="ECO:0000256" key="5">
    <source>
        <dbReference type="ARBA" id="ARBA00022723"/>
    </source>
</evidence>
<reference evidence="13" key="1">
    <citation type="submission" date="2017-07" db="EMBL/GenBank/DDBJ databases">
        <authorList>
            <person name="Varghese N."/>
            <person name="Submissions S."/>
        </authorList>
    </citation>
    <scope>NUCLEOTIDE SEQUENCE [LARGE SCALE GENOMIC DNA]</scope>
    <source>
        <strain evidence="13">NLAE-zl-C134</strain>
    </source>
</reference>
<comment type="catalytic activity">
    <reaction evidence="9">
        <text>glycyl-[protein] + reduced [flavodoxin] + S-adenosyl-L-methionine = glycin-2-yl radical-[protein] + semiquinone [flavodoxin] + 5'-deoxyadenosine + L-methionine + H(+)</text>
        <dbReference type="Rhea" id="RHEA:61976"/>
        <dbReference type="Rhea" id="RHEA-COMP:10622"/>
        <dbReference type="Rhea" id="RHEA-COMP:14480"/>
        <dbReference type="Rhea" id="RHEA-COMP:15993"/>
        <dbReference type="Rhea" id="RHEA-COMP:15994"/>
        <dbReference type="ChEBI" id="CHEBI:15378"/>
        <dbReference type="ChEBI" id="CHEBI:17319"/>
        <dbReference type="ChEBI" id="CHEBI:29947"/>
        <dbReference type="ChEBI" id="CHEBI:32722"/>
        <dbReference type="ChEBI" id="CHEBI:57618"/>
        <dbReference type="ChEBI" id="CHEBI:57844"/>
        <dbReference type="ChEBI" id="CHEBI:59789"/>
        <dbReference type="ChEBI" id="CHEBI:140311"/>
    </reaction>
</comment>
<dbReference type="GO" id="GO:0046872">
    <property type="term" value="F:metal ion binding"/>
    <property type="evidence" value="ECO:0007669"/>
    <property type="project" value="UniProtKB-KW"/>
</dbReference>
<feature type="domain" description="Radical SAM core" evidence="11">
    <location>
        <begin position="17"/>
        <end position="294"/>
    </location>
</feature>
<dbReference type="PROSITE" id="PS01087">
    <property type="entry name" value="RADICAL_ACTIVATING"/>
    <property type="match status" value="1"/>
</dbReference>
<dbReference type="PROSITE" id="PS51918">
    <property type="entry name" value="RADICAL_SAM"/>
    <property type="match status" value="1"/>
</dbReference>
<dbReference type="EMBL" id="UHJJ01000008">
    <property type="protein sequence ID" value="SUQ14923.1"/>
    <property type="molecule type" value="Genomic_DNA"/>
</dbReference>
<dbReference type="InterPro" id="IPR017896">
    <property type="entry name" value="4Fe4S_Fe-S-bd"/>
</dbReference>
<comment type="similarity">
    <text evidence="2">Belongs to the organic radical-activating enzymes family.</text>
</comment>
<keyword evidence="4" id="KW-0949">S-adenosyl-L-methionine</keyword>
<dbReference type="InterPro" id="IPR058240">
    <property type="entry name" value="rSAM_sf"/>
</dbReference>
<evidence type="ECO:0000256" key="1">
    <source>
        <dbReference type="ARBA" id="ARBA00001966"/>
    </source>
</evidence>
<dbReference type="GO" id="GO:0051539">
    <property type="term" value="F:4 iron, 4 sulfur cluster binding"/>
    <property type="evidence" value="ECO:0007669"/>
    <property type="project" value="UniProtKB-KW"/>
</dbReference>
<evidence type="ECO:0000256" key="6">
    <source>
        <dbReference type="ARBA" id="ARBA00023002"/>
    </source>
</evidence>
<sequence length="294" mass="33378">MDKNIGRIFNIQRFSVHDGPGIRTTVFMKGCNLRCAWCHNPESYKKELQIRYQPDKCVECGMCAQVCASGVYVRDKRRVNQQACTVCGRCARECLYGALQIWGEDKSVDEVIDIVRKDIEYFKNSNGGMTVSGGEPLLQTDFVRELLRRAKEEGIHTALDTAGNVPWEHFEKVLPFTDLVLLDLKIMDSSLHKRYTGVSNELILENAKCLFESGTKVHIRVPLIKGINESEENAYMLRDFVKGYSNIEEIKLLPYHSMGIAKGDSIGVDMKCFEPPGESNLDNIRKILKQFVKS</sequence>
<dbReference type="Pfam" id="PF04055">
    <property type="entry name" value="Radical_SAM"/>
    <property type="match status" value="1"/>
</dbReference>
<dbReference type="SUPFAM" id="SSF54862">
    <property type="entry name" value="4Fe-4S ferredoxins"/>
    <property type="match status" value="1"/>
</dbReference>
<dbReference type="InterPro" id="IPR012839">
    <property type="entry name" value="Organic_radical_activase"/>
</dbReference>
<dbReference type="CDD" id="cd01335">
    <property type="entry name" value="Radical_SAM"/>
    <property type="match status" value="1"/>
</dbReference>
<keyword evidence="3" id="KW-0004">4Fe-4S</keyword>